<dbReference type="EMBL" id="BMNK01000004">
    <property type="protein sequence ID" value="GGP06184.1"/>
    <property type="molecule type" value="Genomic_DNA"/>
</dbReference>
<reference evidence="3" key="2">
    <citation type="submission" date="2020-09" db="EMBL/GenBank/DDBJ databases">
        <authorList>
            <person name="Sun Q."/>
            <person name="Zhou Y."/>
        </authorList>
    </citation>
    <scope>NUCLEOTIDE SEQUENCE</scope>
    <source>
        <strain evidence="3">CGMCC 4.7430</strain>
    </source>
</reference>
<sequence>MRAWAGTAVRLSTAITPAAAAPIDVTFMRPLTVSDGCITFCSTRLAGGVNTNNLRGRVALTVHGLAFRPADTAPYRRAGLLPARRYGAEPQVRALPSRRRAGRKLSVGHGTIGP</sequence>
<feature type="region of interest" description="Disordered" evidence="1">
    <location>
        <begin position="91"/>
        <end position="114"/>
    </location>
</feature>
<organism evidence="3 4">
    <name type="scientific">Nonomuraea glycinis</name>
    <dbReference type="NCBI Taxonomy" id="2047744"/>
    <lineage>
        <taxon>Bacteria</taxon>
        <taxon>Bacillati</taxon>
        <taxon>Actinomycetota</taxon>
        <taxon>Actinomycetes</taxon>
        <taxon>Streptosporangiales</taxon>
        <taxon>Streptosporangiaceae</taxon>
        <taxon>Nonomuraea</taxon>
    </lineage>
</organism>
<reference evidence="3" key="1">
    <citation type="journal article" date="2014" name="Int. J. Syst. Evol. Microbiol.">
        <title>Complete genome sequence of Corynebacterium casei LMG S-19264T (=DSM 44701T), isolated from a smear-ripened cheese.</title>
        <authorList>
            <consortium name="US DOE Joint Genome Institute (JGI-PGF)"/>
            <person name="Walter F."/>
            <person name="Albersmeier A."/>
            <person name="Kalinowski J."/>
            <person name="Ruckert C."/>
        </authorList>
    </citation>
    <scope>NUCLEOTIDE SEQUENCE</scope>
    <source>
        <strain evidence="3">CGMCC 4.7430</strain>
    </source>
</reference>
<comment type="caution">
    <text evidence="3">The sequence shown here is derived from an EMBL/GenBank/DDBJ whole genome shotgun (WGS) entry which is preliminary data.</text>
</comment>
<protein>
    <recommendedName>
        <fullName evidence="5">Thioesterase domain-containing protein</fullName>
    </recommendedName>
</protein>
<name>A0A918A3I7_9ACTN</name>
<evidence type="ECO:0000256" key="2">
    <source>
        <dbReference type="SAM" id="SignalP"/>
    </source>
</evidence>
<gene>
    <name evidence="3" type="ORF">GCM10012278_28580</name>
</gene>
<feature type="signal peptide" evidence="2">
    <location>
        <begin position="1"/>
        <end position="20"/>
    </location>
</feature>
<evidence type="ECO:0000313" key="4">
    <source>
        <dbReference type="Proteomes" id="UP000660745"/>
    </source>
</evidence>
<keyword evidence="2" id="KW-0732">Signal</keyword>
<keyword evidence="4" id="KW-1185">Reference proteome</keyword>
<dbReference type="AlphaFoldDB" id="A0A918A3I7"/>
<dbReference type="Proteomes" id="UP000660745">
    <property type="component" value="Unassembled WGS sequence"/>
</dbReference>
<evidence type="ECO:0008006" key="5">
    <source>
        <dbReference type="Google" id="ProtNLM"/>
    </source>
</evidence>
<feature type="chain" id="PRO_5036919480" description="Thioesterase domain-containing protein" evidence="2">
    <location>
        <begin position="21"/>
        <end position="114"/>
    </location>
</feature>
<proteinExistence type="predicted"/>
<accession>A0A918A3I7</accession>
<evidence type="ECO:0000313" key="3">
    <source>
        <dbReference type="EMBL" id="GGP06184.1"/>
    </source>
</evidence>
<evidence type="ECO:0000256" key="1">
    <source>
        <dbReference type="SAM" id="MobiDB-lite"/>
    </source>
</evidence>